<organism evidence="1">
    <name type="scientific">Spongospora subterranea</name>
    <dbReference type="NCBI Taxonomy" id="70186"/>
    <lineage>
        <taxon>Eukaryota</taxon>
        <taxon>Sar</taxon>
        <taxon>Rhizaria</taxon>
        <taxon>Endomyxa</taxon>
        <taxon>Phytomyxea</taxon>
        <taxon>Plasmodiophorida</taxon>
        <taxon>Plasmodiophoridae</taxon>
        <taxon>Spongospora</taxon>
    </lineage>
</organism>
<proteinExistence type="predicted"/>
<dbReference type="AlphaFoldDB" id="A0A0H5QVS8"/>
<protein>
    <submittedName>
        <fullName evidence="1">Uncharacterized protein</fullName>
    </submittedName>
</protein>
<sequence length="113" mass="12750">RFTDGISVLSIMIHCSTRAPRGIRHLIVTQNIDSLCPRRFNYIKNDLFTSVRSHSDEWQFPQIIAVYSFIARCSAVLPLKSVSVGSAPRFNRSRKISSLKLITQGANQTQTVN</sequence>
<reference evidence="1" key="1">
    <citation type="submission" date="2015-04" db="EMBL/GenBank/DDBJ databases">
        <title>The genome sequence of the plant pathogenic Rhizarian Plasmodiophora brassicae reveals insights in its biotrophic life cycle and the origin of chitin synthesis.</title>
        <authorList>
            <person name="Schwelm A."/>
            <person name="Fogelqvist J."/>
            <person name="Knaust A."/>
            <person name="Julke S."/>
            <person name="Lilja T."/>
            <person name="Dhandapani V."/>
            <person name="Bonilla-Rosso G."/>
            <person name="Karlsson M."/>
            <person name="Shevchenko A."/>
            <person name="Choi S.R."/>
            <person name="Kim H.G."/>
            <person name="Park J.Y."/>
            <person name="Lim Y.P."/>
            <person name="Ludwig-Muller J."/>
            <person name="Dixelius C."/>
        </authorList>
    </citation>
    <scope>NUCLEOTIDE SEQUENCE</scope>
    <source>
        <tissue evidence="1">Potato root galls</tissue>
    </source>
</reference>
<dbReference type="EMBL" id="HACM01005274">
    <property type="protein sequence ID" value="CRZ05716.1"/>
    <property type="molecule type" value="Transcribed_RNA"/>
</dbReference>
<accession>A0A0H5QVS8</accession>
<evidence type="ECO:0000313" key="1">
    <source>
        <dbReference type="EMBL" id="CRZ05716.1"/>
    </source>
</evidence>
<feature type="non-terminal residue" evidence="1">
    <location>
        <position position="1"/>
    </location>
</feature>
<name>A0A0H5QVS8_9EUKA</name>